<evidence type="ECO:0000313" key="3">
    <source>
        <dbReference type="EMBL" id="MDG4715576.1"/>
    </source>
</evidence>
<dbReference type="SMART" id="SM00028">
    <property type="entry name" value="TPR"/>
    <property type="match status" value="5"/>
</dbReference>
<dbReference type="EMBL" id="JARSBN010000003">
    <property type="protein sequence ID" value="MDG4715576.1"/>
    <property type="molecule type" value="Genomic_DNA"/>
</dbReference>
<dbReference type="SUPFAM" id="SSF48452">
    <property type="entry name" value="TPR-like"/>
    <property type="match status" value="2"/>
</dbReference>
<evidence type="ECO:0000256" key="2">
    <source>
        <dbReference type="ARBA" id="ARBA00022803"/>
    </source>
</evidence>
<dbReference type="RefSeq" id="WP_278005032.1">
    <property type="nucleotide sequence ID" value="NZ_JARSBN010000003.1"/>
</dbReference>
<dbReference type="InterPro" id="IPR011990">
    <property type="entry name" value="TPR-like_helical_dom_sf"/>
</dbReference>
<proteinExistence type="predicted"/>
<name>A0ABT6G0L0_9FLAO</name>
<gene>
    <name evidence="3" type="ORF">P7122_06825</name>
</gene>
<evidence type="ECO:0000313" key="4">
    <source>
        <dbReference type="Proteomes" id="UP001529085"/>
    </source>
</evidence>
<dbReference type="InterPro" id="IPR019734">
    <property type="entry name" value="TPR_rpt"/>
</dbReference>
<protein>
    <recommendedName>
        <fullName evidence="5">Tetratricopeptide repeat protein</fullName>
    </recommendedName>
</protein>
<dbReference type="Pfam" id="PF13181">
    <property type="entry name" value="TPR_8"/>
    <property type="match status" value="1"/>
</dbReference>
<dbReference type="PANTHER" id="PTHR45586">
    <property type="entry name" value="TPR REPEAT-CONTAINING PROTEIN PA4667"/>
    <property type="match status" value="1"/>
</dbReference>
<evidence type="ECO:0000256" key="1">
    <source>
        <dbReference type="ARBA" id="ARBA00022737"/>
    </source>
</evidence>
<dbReference type="PANTHER" id="PTHR45586:SF1">
    <property type="entry name" value="LIPOPOLYSACCHARIDE ASSEMBLY PROTEIN B"/>
    <property type="match status" value="1"/>
</dbReference>
<organism evidence="3 4">
    <name type="scientific">Winogradskyella marincola</name>
    <dbReference type="NCBI Taxonomy" id="3037795"/>
    <lineage>
        <taxon>Bacteria</taxon>
        <taxon>Pseudomonadati</taxon>
        <taxon>Bacteroidota</taxon>
        <taxon>Flavobacteriia</taxon>
        <taxon>Flavobacteriales</taxon>
        <taxon>Flavobacteriaceae</taxon>
        <taxon>Winogradskyella</taxon>
    </lineage>
</organism>
<comment type="caution">
    <text evidence="3">The sequence shown here is derived from an EMBL/GenBank/DDBJ whole genome shotgun (WGS) entry which is preliminary data.</text>
</comment>
<keyword evidence="4" id="KW-1185">Reference proteome</keyword>
<keyword evidence="1" id="KW-0677">Repeat</keyword>
<sequence length="264" mass="30570">MSANLNAHGDLHKRIQSVTDEIKKKPDSANLYFKRGKLYYQHSNYESSLTDFKFSKELGLESTEQNLYIAKSNYHLENFSVCKKTIKKILKENPENNNALKLLADIYSKKGKHKKAAELYDKVIDNSEVTYPEDYLYASKAWCATNSKEGQVRSQSILIKGIDKLGDIVVLYNQLISVCIDIEDLESAVTYQKKVIEISNRKERAYLKLAKIQILQKKYNDAQQSIIKAEEHFQKLPHRLRNTKFMKVFYSKLLSTKSSLKNQN</sequence>
<reference evidence="3 4" key="1">
    <citation type="submission" date="2023-03" db="EMBL/GenBank/DDBJ databases">
        <title>Strain YYF002 represents a novel species in the genus Winogradskyella isolated from seawater.</title>
        <authorList>
            <person name="Fu Z.-Y."/>
        </authorList>
    </citation>
    <scope>NUCLEOTIDE SEQUENCE [LARGE SCALE GENOMIC DNA]</scope>
    <source>
        <strain evidence="3 4">YYF002</strain>
    </source>
</reference>
<keyword evidence="2" id="KW-0802">TPR repeat</keyword>
<dbReference type="InterPro" id="IPR051012">
    <property type="entry name" value="CellSynth/LPSAsmb/PSIAsmb"/>
</dbReference>
<dbReference type="Proteomes" id="UP001529085">
    <property type="component" value="Unassembled WGS sequence"/>
</dbReference>
<evidence type="ECO:0008006" key="5">
    <source>
        <dbReference type="Google" id="ProtNLM"/>
    </source>
</evidence>
<dbReference type="Gene3D" id="1.25.40.10">
    <property type="entry name" value="Tetratricopeptide repeat domain"/>
    <property type="match status" value="2"/>
</dbReference>
<accession>A0ABT6G0L0</accession>